<reference evidence="3" key="3">
    <citation type="submission" date="2018-08" db="UniProtKB">
        <authorList>
            <consortium name="EnsemblPlants"/>
        </authorList>
    </citation>
    <scope>IDENTIFICATION</scope>
    <source>
        <strain evidence="3">cv. Bd21</strain>
    </source>
</reference>
<dbReference type="EnsemblPlants" id="PNT74924">
    <property type="protein sequence ID" value="PNT74924"/>
    <property type="gene ID" value="BRADI_1g24553v3"/>
</dbReference>
<sequence length="147" mass="16206">MNKTLGANFKSDASKEGIDKESTTAIGAMVKDQHRPKLQPPRSPQAKTATAYLKLTHMTPRSRGTTTGRPKTRRRRDGYRQDDTSTNVEQVMHIVSSTPPPRPQRLNPLARGYVLTPPSQVQGENPPTPVGRAATTGNMLVHNTRLE</sequence>
<reference evidence="2 3" key="1">
    <citation type="journal article" date="2010" name="Nature">
        <title>Genome sequencing and analysis of the model grass Brachypodium distachyon.</title>
        <authorList>
            <consortium name="International Brachypodium Initiative"/>
        </authorList>
    </citation>
    <scope>NUCLEOTIDE SEQUENCE [LARGE SCALE GENOMIC DNA]</scope>
    <source>
        <strain evidence="2 3">Bd21</strain>
    </source>
</reference>
<accession>A0A2K2DKX2</accession>
<dbReference type="Gramene" id="PNT74924">
    <property type="protein sequence ID" value="PNT74924"/>
    <property type="gene ID" value="BRADI_1g24553v3"/>
</dbReference>
<name>A0A2K2DKX2_BRADI</name>
<feature type="compositionally biased region" description="Low complexity" evidence="1">
    <location>
        <begin position="59"/>
        <end position="69"/>
    </location>
</feature>
<evidence type="ECO:0000256" key="1">
    <source>
        <dbReference type="SAM" id="MobiDB-lite"/>
    </source>
</evidence>
<keyword evidence="4" id="KW-1185">Reference proteome</keyword>
<evidence type="ECO:0000313" key="3">
    <source>
        <dbReference type="EnsemblPlants" id="PNT74924"/>
    </source>
</evidence>
<protein>
    <submittedName>
        <fullName evidence="2 3">Uncharacterized protein</fullName>
    </submittedName>
</protein>
<dbReference type="EMBL" id="CM000880">
    <property type="protein sequence ID" value="PNT74924.1"/>
    <property type="molecule type" value="Genomic_DNA"/>
</dbReference>
<feature type="region of interest" description="Disordered" evidence="1">
    <location>
        <begin position="1"/>
        <end position="135"/>
    </location>
</feature>
<dbReference type="Proteomes" id="UP000008810">
    <property type="component" value="Chromosome 1"/>
</dbReference>
<feature type="compositionally biased region" description="Basic and acidic residues" evidence="1">
    <location>
        <begin position="12"/>
        <end position="22"/>
    </location>
</feature>
<evidence type="ECO:0000313" key="2">
    <source>
        <dbReference type="EMBL" id="PNT74924.1"/>
    </source>
</evidence>
<reference evidence="2" key="2">
    <citation type="submission" date="2017-06" db="EMBL/GenBank/DDBJ databases">
        <title>WGS assembly of Brachypodium distachyon.</title>
        <authorList>
            <consortium name="The International Brachypodium Initiative"/>
            <person name="Lucas S."/>
            <person name="Harmon-Smith M."/>
            <person name="Lail K."/>
            <person name="Tice H."/>
            <person name="Grimwood J."/>
            <person name="Bruce D."/>
            <person name="Barry K."/>
            <person name="Shu S."/>
            <person name="Lindquist E."/>
            <person name="Wang M."/>
            <person name="Pitluck S."/>
            <person name="Vogel J.P."/>
            <person name="Garvin D.F."/>
            <person name="Mockler T.C."/>
            <person name="Schmutz J."/>
            <person name="Rokhsar D."/>
            <person name="Bevan M.W."/>
        </authorList>
    </citation>
    <scope>NUCLEOTIDE SEQUENCE</scope>
    <source>
        <strain evidence="2">Bd21</strain>
    </source>
</reference>
<proteinExistence type="predicted"/>
<organism evidence="2">
    <name type="scientific">Brachypodium distachyon</name>
    <name type="common">Purple false brome</name>
    <name type="synonym">Trachynia distachya</name>
    <dbReference type="NCBI Taxonomy" id="15368"/>
    <lineage>
        <taxon>Eukaryota</taxon>
        <taxon>Viridiplantae</taxon>
        <taxon>Streptophyta</taxon>
        <taxon>Embryophyta</taxon>
        <taxon>Tracheophyta</taxon>
        <taxon>Spermatophyta</taxon>
        <taxon>Magnoliopsida</taxon>
        <taxon>Liliopsida</taxon>
        <taxon>Poales</taxon>
        <taxon>Poaceae</taxon>
        <taxon>BOP clade</taxon>
        <taxon>Pooideae</taxon>
        <taxon>Stipodae</taxon>
        <taxon>Brachypodieae</taxon>
        <taxon>Brachypodium</taxon>
    </lineage>
</organism>
<dbReference type="AlphaFoldDB" id="A0A2K2DKX2"/>
<gene>
    <name evidence="2" type="ORF">BRADI_1g24553v3</name>
</gene>
<dbReference type="InParanoid" id="A0A2K2DKX2"/>
<evidence type="ECO:0000313" key="4">
    <source>
        <dbReference type="Proteomes" id="UP000008810"/>
    </source>
</evidence>